<evidence type="ECO:0000259" key="1">
    <source>
        <dbReference type="Pfam" id="PF10105"/>
    </source>
</evidence>
<dbReference type="InterPro" id="IPR018768">
    <property type="entry name" value="DUF2344"/>
</dbReference>
<dbReference type="Proteomes" id="UP000653127">
    <property type="component" value="Unassembled WGS sequence"/>
</dbReference>
<dbReference type="PROSITE" id="PS50096">
    <property type="entry name" value="IQ"/>
    <property type="match status" value="1"/>
</dbReference>
<comment type="caution">
    <text evidence="2">The sequence shown here is derived from an EMBL/GenBank/DDBJ whole genome shotgun (WGS) entry which is preliminary data.</text>
</comment>
<keyword evidence="3" id="KW-1185">Reference proteome</keyword>
<dbReference type="RefSeq" id="WP_249282865.1">
    <property type="nucleotide sequence ID" value="NZ_JACRST010000009.1"/>
</dbReference>
<dbReference type="AlphaFoldDB" id="A0A926E094"/>
<evidence type="ECO:0000313" key="3">
    <source>
        <dbReference type="Proteomes" id="UP000653127"/>
    </source>
</evidence>
<accession>A0A926E094</accession>
<name>A0A926E094_9FIRM</name>
<gene>
    <name evidence="2" type="ORF">H8711_07540</name>
</gene>
<organism evidence="2 3">
    <name type="scientific">Ligaoa zhengdingensis</name>
    <dbReference type="NCBI Taxonomy" id="2763658"/>
    <lineage>
        <taxon>Bacteria</taxon>
        <taxon>Bacillati</taxon>
        <taxon>Bacillota</taxon>
        <taxon>Clostridia</taxon>
        <taxon>Eubacteriales</taxon>
        <taxon>Oscillospiraceae</taxon>
        <taxon>Ligaoa</taxon>
    </lineage>
</organism>
<dbReference type="EMBL" id="JACRST010000009">
    <property type="protein sequence ID" value="MBC8546787.1"/>
    <property type="molecule type" value="Genomic_DNA"/>
</dbReference>
<proteinExistence type="predicted"/>
<protein>
    <submittedName>
        <fullName evidence="2">DUF2344 domain-containing protein</fullName>
    </submittedName>
</protein>
<evidence type="ECO:0000313" key="2">
    <source>
        <dbReference type="EMBL" id="MBC8546787.1"/>
    </source>
</evidence>
<dbReference type="Pfam" id="PF10105">
    <property type="entry name" value="DUF2344"/>
    <property type="match status" value="1"/>
</dbReference>
<feature type="domain" description="DUF2344" evidence="1">
    <location>
        <begin position="11"/>
        <end position="192"/>
    </location>
</feature>
<dbReference type="NCBIfam" id="TIGR03936">
    <property type="entry name" value="sam_1_link_chp"/>
    <property type="match status" value="1"/>
</dbReference>
<reference evidence="2" key="1">
    <citation type="submission" date="2020-08" db="EMBL/GenBank/DDBJ databases">
        <title>Genome public.</title>
        <authorList>
            <person name="Liu C."/>
            <person name="Sun Q."/>
        </authorList>
    </citation>
    <scope>NUCLEOTIDE SEQUENCE</scope>
    <source>
        <strain evidence="2">NSJ-31</strain>
    </source>
</reference>
<sequence>MSQQQIPFTDIRVFYTRHGSARYISHLDVSRCFQRALARSHLPVWYTQGFNPHIYITFAMPCPLGYESRCETMDLRLISEVPMEEVRDRLNAALPPDFRVTRAAFPVHGTDDIACADYRVEVSSPQKGAAELEALFRGMLAQPEIPAEKRTKKGSKTIDLKPLIELRSLASDGSGLRMVLRLAAGNANNINPTLVFDTFSRLYEVELDCLRVEKLAVYTDNPIRDEEFE</sequence>